<keyword evidence="1" id="KW-0472">Membrane</keyword>
<dbReference type="eggNOG" id="arCOG04907">
    <property type="taxonomic scope" value="Archaea"/>
</dbReference>
<feature type="transmembrane region" description="Helical" evidence="1">
    <location>
        <begin position="81"/>
        <end position="110"/>
    </location>
</feature>
<feature type="transmembrane region" description="Helical" evidence="1">
    <location>
        <begin position="49"/>
        <end position="75"/>
    </location>
</feature>
<dbReference type="OrthoDB" id="269782at2157"/>
<dbReference type="EMBL" id="FRAN01000003">
    <property type="protein sequence ID" value="SHK81793.1"/>
    <property type="molecule type" value="Genomic_DNA"/>
</dbReference>
<keyword evidence="5" id="KW-1185">Reference proteome</keyword>
<dbReference type="STRING" id="797209.GCA_000376445_02721"/>
<reference evidence="5" key="3">
    <citation type="submission" date="2016-11" db="EMBL/GenBank/DDBJ databases">
        <authorList>
            <person name="Varghese N."/>
            <person name="Submissions S."/>
        </authorList>
    </citation>
    <scope>NUCLEOTIDE SEQUENCE [LARGE SCALE GENOMIC DNA]</scope>
    <source>
        <strain evidence="5">DX253</strain>
    </source>
</reference>
<protein>
    <recommendedName>
        <fullName evidence="6">DUF5518 domain-containing protein</fullName>
    </recommendedName>
</protein>
<dbReference type="Proteomes" id="UP000184203">
    <property type="component" value="Unassembled WGS sequence"/>
</dbReference>
<dbReference type="EMBL" id="AEMG01000009">
    <property type="protein sequence ID" value="EFW91875.1"/>
    <property type="molecule type" value="Genomic_DNA"/>
</dbReference>
<sequence>MTDNNNLIHALIGAVVTLVVSFIPFSPVLGGGVAAYLGRTTPNEGLRVGAISGAIAAIPMAVVGLFVMSIISFGYMPGGFVALLFLLGMFAMLYTVGLSALGGYLGAYLADEF</sequence>
<dbReference type="InterPro" id="IPR040493">
    <property type="entry name" value="DUF5518"/>
</dbReference>
<dbReference type="RefSeq" id="WP_007979465.1">
    <property type="nucleotide sequence ID" value="NZ_AEMG01000009.1"/>
</dbReference>
<dbReference type="Pfam" id="PF17647">
    <property type="entry name" value="DUF5518"/>
    <property type="match status" value="1"/>
</dbReference>
<reference evidence="3" key="2">
    <citation type="submission" date="2016-11" db="EMBL/GenBank/DDBJ databases">
        <authorList>
            <person name="Jaros S."/>
            <person name="Januszkiewicz K."/>
            <person name="Wedrychowicz H."/>
        </authorList>
    </citation>
    <scope>NUCLEOTIDE SEQUENCE [LARGE SCALE GENOMIC DNA]</scope>
    <source>
        <strain evidence="3">DX253</strain>
    </source>
</reference>
<organism evidence="2 4">
    <name type="scientific">Haladaptatus paucihalophilus DX253</name>
    <dbReference type="NCBI Taxonomy" id="797209"/>
    <lineage>
        <taxon>Archaea</taxon>
        <taxon>Methanobacteriati</taxon>
        <taxon>Methanobacteriota</taxon>
        <taxon>Stenosarchaea group</taxon>
        <taxon>Halobacteria</taxon>
        <taxon>Halobacteriales</taxon>
        <taxon>Haladaptataceae</taxon>
        <taxon>Haladaptatus</taxon>
    </lineage>
</organism>
<evidence type="ECO:0000256" key="1">
    <source>
        <dbReference type="SAM" id="Phobius"/>
    </source>
</evidence>
<evidence type="ECO:0008006" key="6">
    <source>
        <dbReference type="Google" id="ProtNLM"/>
    </source>
</evidence>
<evidence type="ECO:0000313" key="4">
    <source>
        <dbReference type="Proteomes" id="UP000003751"/>
    </source>
</evidence>
<reference evidence="2 4" key="1">
    <citation type="journal article" date="2014" name="ISME J.">
        <title>Trehalose/2-sulfotrehalose biosynthesis and glycine-betaine uptake are widely spread mechanisms for osmoadaptation in the Halobacteriales.</title>
        <authorList>
            <person name="Youssef N.H."/>
            <person name="Savage-Ashlock K.N."/>
            <person name="McCully A.L."/>
            <person name="Luedtke B."/>
            <person name="Shaw E.I."/>
            <person name="Hoff W.D."/>
            <person name="Elshahed M.S."/>
        </authorList>
    </citation>
    <scope>NUCLEOTIDE SEQUENCE [LARGE SCALE GENOMIC DNA]</scope>
    <source>
        <strain evidence="2 4">DX253</strain>
    </source>
</reference>
<feature type="transmembrane region" description="Helical" evidence="1">
    <location>
        <begin position="12"/>
        <end position="37"/>
    </location>
</feature>
<accession>E7QTE6</accession>
<dbReference type="AlphaFoldDB" id="E7QTE6"/>
<name>E7QTE6_HALPU</name>
<dbReference type="PATRIC" id="fig|797209.4.peg.2036"/>
<keyword evidence="1" id="KW-1133">Transmembrane helix</keyword>
<evidence type="ECO:0000313" key="5">
    <source>
        <dbReference type="Proteomes" id="UP000184203"/>
    </source>
</evidence>
<keyword evidence="1" id="KW-0812">Transmembrane</keyword>
<gene>
    <name evidence="3" type="ORF">SAMN05444342_2277</name>
    <name evidence="2" type="ORF">ZOD2009_10370</name>
</gene>
<evidence type="ECO:0000313" key="2">
    <source>
        <dbReference type="EMBL" id="EFW91875.1"/>
    </source>
</evidence>
<evidence type="ECO:0000313" key="3">
    <source>
        <dbReference type="EMBL" id="SHK81793.1"/>
    </source>
</evidence>
<dbReference type="Proteomes" id="UP000003751">
    <property type="component" value="Unassembled WGS sequence"/>
</dbReference>
<proteinExistence type="predicted"/>